<dbReference type="GeneID" id="34686351"/>
<proteinExistence type="inferred from homology"/>
<evidence type="ECO:0000256" key="1">
    <source>
        <dbReference type="ARBA" id="ARBA00004477"/>
    </source>
</evidence>
<dbReference type="SUPFAM" id="SSF144091">
    <property type="entry name" value="Rhomboid-like"/>
    <property type="match status" value="1"/>
</dbReference>
<keyword evidence="4 7" id="KW-0256">Endoplasmic reticulum</keyword>
<evidence type="ECO:0000256" key="8">
    <source>
        <dbReference type="SAM" id="MobiDB-lite"/>
    </source>
</evidence>
<reference evidence="9 10" key="1">
    <citation type="submission" date="2014-12" db="EMBL/GenBank/DDBJ databases">
        <authorList>
            <person name="Neuveglise Cecile"/>
        </authorList>
    </citation>
    <scope>NUCLEOTIDE SEQUENCE [LARGE SCALE GENOMIC DNA]</scope>
    <source>
        <strain evidence="9 10">CBS 12615</strain>
    </source>
</reference>
<dbReference type="GO" id="GO:0005789">
    <property type="term" value="C:endoplasmic reticulum membrane"/>
    <property type="evidence" value="ECO:0007669"/>
    <property type="project" value="UniProtKB-SubCell"/>
</dbReference>
<dbReference type="EMBL" id="LN736365">
    <property type="protein sequence ID" value="CEP62869.1"/>
    <property type="molecule type" value="Genomic_DNA"/>
</dbReference>
<dbReference type="GO" id="GO:0030968">
    <property type="term" value="P:endoplasmic reticulum unfolded protein response"/>
    <property type="evidence" value="ECO:0007669"/>
    <property type="project" value="EnsemblFungi"/>
</dbReference>
<dbReference type="GO" id="GO:1904152">
    <property type="term" value="P:regulation of retrograde protein transport, ER to cytosol"/>
    <property type="evidence" value="ECO:0007669"/>
    <property type="project" value="EnsemblFungi"/>
</dbReference>
<comment type="subcellular location">
    <subcellularLocation>
        <location evidence="1 7">Endoplasmic reticulum membrane</location>
        <topology evidence="1 7">Multi-pass membrane protein</topology>
    </subcellularLocation>
</comment>
<keyword evidence="3 7" id="KW-0812">Transmembrane</keyword>
<comment type="function">
    <text evidence="7">May be involved in the degradation of misfolded endoplasmic reticulum (ER) luminal proteins.</text>
</comment>
<dbReference type="InterPro" id="IPR035952">
    <property type="entry name" value="Rhomboid-like_sf"/>
</dbReference>
<accession>A0A0C7N8I5</accession>
<feature type="compositionally biased region" description="Low complexity" evidence="8">
    <location>
        <begin position="286"/>
        <end position="301"/>
    </location>
</feature>
<dbReference type="GO" id="GO:0044183">
    <property type="term" value="F:protein folding chaperone"/>
    <property type="evidence" value="ECO:0007669"/>
    <property type="project" value="EnsemblFungi"/>
</dbReference>
<evidence type="ECO:0000256" key="7">
    <source>
        <dbReference type="RuleBase" id="RU363059"/>
    </source>
</evidence>
<dbReference type="OrthoDB" id="19102at2759"/>
<evidence type="ECO:0000256" key="6">
    <source>
        <dbReference type="ARBA" id="ARBA00023136"/>
    </source>
</evidence>
<comment type="similarity">
    <text evidence="2 7">Belongs to the derlin family.</text>
</comment>
<evidence type="ECO:0000256" key="3">
    <source>
        <dbReference type="ARBA" id="ARBA00022692"/>
    </source>
</evidence>
<evidence type="ECO:0000256" key="2">
    <source>
        <dbReference type="ARBA" id="ARBA00008917"/>
    </source>
</evidence>
<dbReference type="PANTHER" id="PTHR11009">
    <property type="entry name" value="DER1-LIKE PROTEIN, DERLIN"/>
    <property type="match status" value="1"/>
</dbReference>
<protein>
    <recommendedName>
        <fullName evidence="7">Derlin</fullName>
    </recommendedName>
</protein>
<name>A0A0C7N8I5_9SACH</name>
<evidence type="ECO:0000256" key="5">
    <source>
        <dbReference type="ARBA" id="ARBA00022989"/>
    </source>
</evidence>
<dbReference type="GO" id="GO:0036503">
    <property type="term" value="P:ERAD pathway"/>
    <property type="evidence" value="ECO:0007669"/>
    <property type="project" value="EnsemblFungi"/>
</dbReference>
<dbReference type="Proteomes" id="UP000054304">
    <property type="component" value="Unassembled WGS sequence"/>
</dbReference>
<dbReference type="HOGENOM" id="CLU_059047_0_0_1"/>
<feature type="region of interest" description="Disordered" evidence="8">
    <location>
        <begin position="260"/>
        <end position="320"/>
    </location>
</feature>
<gene>
    <name evidence="9" type="ORF">LALA0_S06e05710g</name>
</gene>
<dbReference type="InterPro" id="IPR007599">
    <property type="entry name" value="DER1"/>
</dbReference>
<evidence type="ECO:0000313" key="9">
    <source>
        <dbReference type="EMBL" id="CEP62869.1"/>
    </source>
</evidence>
<keyword evidence="10" id="KW-1185">Reference proteome</keyword>
<dbReference type="AlphaFoldDB" id="A0A0C7N8I5"/>
<comment type="caution">
    <text evidence="7">Lacks conserved residue(s) required for the propagation of feature annotation.</text>
</comment>
<dbReference type="Pfam" id="PF04511">
    <property type="entry name" value="DER1"/>
    <property type="match status" value="1"/>
</dbReference>
<evidence type="ECO:0000256" key="4">
    <source>
        <dbReference type="ARBA" id="ARBA00022824"/>
    </source>
</evidence>
<keyword evidence="6 7" id="KW-0472">Membrane</keyword>
<sequence length="320" mass="36114">MANMKKTSQPNEVAQLLAEIPPVTRSVLLAFFVLYTLMRSGIVSPEWMSFWPYDAFMKMQIWRVFTGPLIINKGKMGTLFTLFEFYTHSSHLETHHFSSKENAEYVYLLAVLLAGMVSCVTVSQIQCPYTLADGFMASLTCLWSIKNWNTPLMFYGLFPIKGKYNPLLQLFLSYLFDDEHRTFPLIVTGLVVGYVYNCLDTRSLGPLYGYIRSSTLGYGIVNDGHFRAPRWFTGIWGFLANNRRRTVNVIVKNTHAYQGHGRKLGSKKETAQTTEAESIKTRMDRAAAAAAAREQRTAASATDSTNNLNFRGTGQRVGSN</sequence>
<dbReference type="STRING" id="1245769.A0A0C7N8I5"/>
<keyword evidence="5 7" id="KW-1133">Transmembrane helix</keyword>
<dbReference type="RefSeq" id="XP_022629091.1">
    <property type="nucleotide sequence ID" value="XM_022771937.1"/>
</dbReference>
<organism evidence="9 10">
    <name type="scientific">Lachancea lanzarotensis</name>
    <dbReference type="NCBI Taxonomy" id="1245769"/>
    <lineage>
        <taxon>Eukaryota</taxon>
        <taxon>Fungi</taxon>
        <taxon>Dikarya</taxon>
        <taxon>Ascomycota</taxon>
        <taxon>Saccharomycotina</taxon>
        <taxon>Saccharomycetes</taxon>
        <taxon>Saccharomycetales</taxon>
        <taxon>Saccharomycetaceae</taxon>
        <taxon>Lachancea</taxon>
    </lineage>
</organism>
<evidence type="ECO:0000313" key="10">
    <source>
        <dbReference type="Proteomes" id="UP000054304"/>
    </source>
</evidence>
<feature type="transmembrane region" description="Helical" evidence="7">
    <location>
        <begin position="105"/>
        <end position="125"/>
    </location>
</feature>
<feature type="compositionally biased region" description="Polar residues" evidence="8">
    <location>
        <begin position="302"/>
        <end position="320"/>
    </location>
</feature>